<reference evidence="3 4" key="2">
    <citation type="submission" date="2019-08" db="EMBL/GenBank/DDBJ databases">
        <title>Amycolatopsis acidicola sp. nov., isolated from peat swamp forest soil.</title>
        <authorList>
            <person name="Srisuk N."/>
        </authorList>
    </citation>
    <scope>NUCLEOTIDE SEQUENCE [LARGE SCALE GENOMIC DNA]</scope>
    <source>
        <strain evidence="3 4">TBRC 6029</strain>
    </source>
</reference>
<dbReference type="Gene3D" id="3.40.50.2000">
    <property type="entry name" value="Glycogen Phosphorylase B"/>
    <property type="match status" value="2"/>
</dbReference>
<accession>A0A558C9M3</accession>
<evidence type="ECO:0000313" key="3">
    <source>
        <dbReference type="EMBL" id="TVT45387.1"/>
    </source>
</evidence>
<comment type="caution">
    <text evidence="3">The sequence shown here is derived from an EMBL/GenBank/DDBJ whole genome shotgun (WGS) entry which is preliminary data.</text>
</comment>
<sequence>MPAIGPLPPPFPDVHRIAVLRGGGLGDLLFAVPAIQSLQAAYPGAEILLLGTRMHAELFACRPSPIDRVIPLPPAKGVHEPPGRDFDDAEQQAFFDLVGPVDLGVQVHGGGRWSNPFLRRLGPRWTVGARTPDAGELDRWVPFRYYQNETARALEVAGLAGAPVVAFEPSLSLVPEDLTAAENALAGLGKPLAVVHPGASDPRRRWPPEEFAEVVVTLVGEGVSVAVIGTVEERQLVDKVVSLARGRLGGPGAGAVRALTELTLSALCGVLGSANVFVGNDSGPRHLARALGTPAVGVYWMGNVINAGPLGRSRDRVLIAWRSTCPVCGVDVTREDLPRCPHDVSFVADVRVADVLAETRDLLAVGGSAASAFSSGG</sequence>
<keyword evidence="4" id="KW-1185">Reference proteome</keyword>
<dbReference type="SUPFAM" id="SSF53756">
    <property type="entry name" value="UDP-Glycosyltransferase/glycogen phosphorylase"/>
    <property type="match status" value="1"/>
</dbReference>
<dbReference type="PANTHER" id="PTHR30160:SF1">
    <property type="entry name" value="LIPOPOLYSACCHARIDE 1,2-N-ACETYLGLUCOSAMINETRANSFERASE-RELATED"/>
    <property type="match status" value="1"/>
</dbReference>
<evidence type="ECO:0000256" key="1">
    <source>
        <dbReference type="ARBA" id="ARBA00022676"/>
    </source>
</evidence>
<dbReference type="InterPro" id="IPR002201">
    <property type="entry name" value="Glyco_trans_9"/>
</dbReference>
<dbReference type="Proteomes" id="UP000320011">
    <property type="component" value="Unassembled WGS sequence"/>
</dbReference>
<dbReference type="GO" id="GO:0005829">
    <property type="term" value="C:cytosol"/>
    <property type="evidence" value="ECO:0007669"/>
    <property type="project" value="TreeGrafter"/>
</dbReference>
<dbReference type="Pfam" id="PF01075">
    <property type="entry name" value="Glyco_transf_9"/>
    <property type="match status" value="1"/>
</dbReference>
<dbReference type="PANTHER" id="PTHR30160">
    <property type="entry name" value="TETRAACYLDISACCHARIDE 4'-KINASE-RELATED"/>
    <property type="match status" value="1"/>
</dbReference>
<dbReference type="EMBL" id="VJWX01000213">
    <property type="protein sequence ID" value="TVT45387.1"/>
    <property type="molecule type" value="Genomic_DNA"/>
</dbReference>
<evidence type="ECO:0000256" key="2">
    <source>
        <dbReference type="ARBA" id="ARBA00022679"/>
    </source>
</evidence>
<dbReference type="OrthoDB" id="9807356at2"/>
<evidence type="ECO:0000313" key="4">
    <source>
        <dbReference type="Proteomes" id="UP000320011"/>
    </source>
</evidence>
<dbReference type="GO" id="GO:0009244">
    <property type="term" value="P:lipopolysaccharide core region biosynthetic process"/>
    <property type="evidence" value="ECO:0007669"/>
    <property type="project" value="TreeGrafter"/>
</dbReference>
<reference evidence="3 4" key="1">
    <citation type="submission" date="2019-07" db="EMBL/GenBank/DDBJ databases">
        <authorList>
            <person name="Duangmal K."/>
            <person name="Teo W.F.A."/>
        </authorList>
    </citation>
    <scope>NUCLEOTIDE SEQUENCE [LARGE SCALE GENOMIC DNA]</scope>
    <source>
        <strain evidence="3 4">TBRC 6029</strain>
    </source>
</reference>
<organism evidence="3 4">
    <name type="scientific">Amycolatopsis rhizosphaerae</name>
    <dbReference type="NCBI Taxonomy" id="2053003"/>
    <lineage>
        <taxon>Bacteria</taxon>
        <taxon>Bacillati</taxon>
        <taxon>Actinomycetota</taxon>
        <taxon>Actinomycetes</taxon>
        <taxon>Pseudonocardiales</taxon>
        <taxon>Pseudonocardiaceae</taxon>
        <taxon>Amycolatopsis</taxon>
    </lineage>
</organism>
<dbReference type="AlphaFoldDB" id="A0A558C9M3"/>
<dbReference type="InterPro" id="IPR051199">
    <property type="entry name" value="LPS_LOS_Heptosyltrfase"/>
</dbReference>
<gene>
    <name evidence="3" type="ORF">FNH05_20645</name>
</gene>
<proteinExistence type="predicted"/>
<name>A0A558C9M3_9PSEU</name>
<dbReference type="CDD" id="cd03789">
    <property type="entry name" value="GT9_LPS_heptosyltransferase"/>
    <property type="match status" value="1"/>
</dbReference>
<dbReference type="GO" id="GO:0008713">
    <property type="term" value="F:ADP-heptose-lipopolysaccharide heptosyltransferase activity"/>
    <property type="evidence" value="ECO:0007669"/>
    <property type="project" value="TreeGrafter"/>
</dbReference>
<keyword evidence="2 3" id="KW-0808">Transferase</keyword>
<protein>
    <submittedName>
        <fullName evidence="3">Glycosyltransferase family 9 protein</fullName>
    </submittedName>
</protein>
<keyword evidence="1" id="KW-0328">Glycosyltransferase</keyword>